<dbReference type="EMBL" id="HBUF01189986">
    <property type="protein sequence ID" value="CAG6657893.1"/>
    <property type="molecule type" value="Transcribed_RNA"/>
</dbReference>
<dbReference type="EMBL" id="HBUF01189989">
    <property type="protein sequence ID" value="CAG6657911.1"/>
    <property type="molecule type" value="Transcribed_RNA"/>
</dbReference>
<dbReference type="EMBL" id="HBUF01189987">
    <property type="protein sequence ID" value="CAG6657899.1"/>
    <property type="molecule type" value="Transcribed_RNA"/>
</dbReference>
<protein>
    <submittedName>
        <fullName evidence="1">Uncharacterized protein</fullName>
    </submittedName>
</protein>
<organism evidence="1">
    <name type="scientific">Cacopsylla melanoneura</name>
    <dbReference type="NCBI Taxonomy" id="428564"/>
    <lineage>
        <taxon>Eukaryota</taxon>
        <taxon>Metazoa</taxon>
        <taxon>Ecdysozoa</taxon>
        <taxon>Arthropoda</taxon>
        <taxon>Hexapoda</taxon>
        <taxon>Insecta</taxon>
        <taxon>Pterygota</taxon>
        <taxon>Neoptera</taxon>
        <taxon>Paraneoptera</taxon>
        <taxon>Hemiptera</taxon>
        <taxon>Sternorrhyncha</taxon>
        <taxon>Psylloidea</taxon>
        <taxon>Psyllidae</taxon>
        <taxon>Psyllinae</taxon>
        <taxon>Cacopsylla</taxon>
    </lineage>
</organism>
<dbReference type="EMBL" id="HBUF01189988">
    <property type="protein sequence ID" value="CAG6657905.1"/>
    <property type="molecule type" value="Transcribed_RNA"/>
</dbReference>
<dbReference type="EMBL" id="HBUF01189984">
    <property type="protein sequence ID" value="CAG6657880.1"/>
    <property type="molecule type" value="Transcribed_RNA"/>
</dbReference>
<sequence length="168" mass="19285">MHLDSQGCRIHIFPCSQEEFHNTKVERVMRRRLSLVREIFHPVSQTSVGLDDQNSSIVCFLGVRIRDLSPLIQGLVHFRQITGLVVNQIGRFLASLSARYVGFVLEVFRLIKVFHSVNAPPINAFVEPEFENIFHDFLQLPISVVQIRLCLTELMEVPHLSLLNISPR</sequence>
<name>A0A8D8RZR4_9HEMI</name>
<accession>A0A8D8RZR4</accession>
<dbReference type="AlphaFoldDB" id="A0A8D8RZR4"/>
<dbReference type="EMBL" id="HBUF01189985">
    <property type="protein sequence ID" value="CAG6657886.1"/>
    <property type="molecule type" value="Transcribed_RNA"/>
</dbReference>
<reference evidence="1" key="1">
    <citation type="submission" date="2021-05" db="EMBL/GenBank/DDBJ databases">
        <authorList>
            <person name="Alioto T."/>
            <person name="Alioto T."/>
            <person name="Gomez Garrido J."/>
        </authorList>
    </citation>
    <scope>NUCLEOTIDE SEQUENCE</scope>
</reference>
<evidence type="ECO:0000313" key="1">
    <source>
        <dbReference type="EMBL" id="CAG6657911.1"/>
    </source>
</evidence>
<proteinExistence type="predicted"/>